<dbReference type="AlphaFoldDB" id="A0A1W1BBA3"/>
<dbReference type="Pfam" id="PF08334">
    <property type="entry name" value="T2SSG"/>
    <property type="match status" value="1"/>
</dbReference>
<keyword evidence="5" id="KW-0488">Methylation</keyword>
<reference evidence="12" key="1">
    <citation type="submission" date="2016-10" db="EMBL/GenBank/DDBJ databases">
        <authorList>
            <person name="de Groot N.N."/>
        </authorList>
    </citation>
    <scope>NUCLEOTIDE SEQUENCE</scope>
</reference>
<feature type="transmembrane region" description="Helical" evidence="10">
    <location>
        <begin position="21"/>
        <end position="40"/>
    </location>
</feature>
<keyword evidence="6" id="KW-0997">Cell inner membrane</keyword>
<evidence type="ECO:0000256" key="7">
    <source>
        <dbReference type="ARBA" id="ARBA00022692"/>
    </source>
</evidence>
<comment type="subcellular location">
    <subcellularLocation>
        <location evidence="1">Cell inner membrane</location>
        <topology evidence="1">Single-pass membrane protein</topology>
    </subcellularLocation>
</comment>
<dbReference type="Gene3D" id="3.30.700.10">
    <property type="entry name" value="Glycoprotein, Type 4 Pilin"/>
    <property type="match status" value="1"/>
</dbReference>
<keyword evidence="8 10" id="KW-1133">Transmembrane helix</keyword>
<dbReference type="GO" id="GO:0015628">
    <property type="term" value="P:protein secretion by the type II secretion system"/>
    <property type="evidence" value="ECO:0007669"/>
    <property type="project" value="InterPro"/>
</dbReference>
<evidence type="ECO:0000256" key="2">
    <source>
        <dbReference type="ARBA" id="ARBA00009984"/>
    </source>
</evidence>
<evidence type="ECO:0000256" key="1">
    <source>
        <dbReference type="ARBA" id="ARBA00004377"/>
    </source>
</evidence>
<comment type="similarity">
    <text evidence="2">Belongs to the GSP G family.</text>
</comment>
<dbReference type="InterPro" id="IPR010054">
    <property type="entry name" value="Type2_sec_GspG"/>
</dbReference>
<dbReference type="NCBIfam" id="TIGR02532">
    <property type="entry name" value="IV_pilin_GFxxxE"/>
    <property type="match status" value="1"/>
</dbReference>
<dbReference type="GO" id="GO:0005886">
    <property type="term" value="C:plasma membrane"/>
    <property type="evidence" value="ECO:0007669"/>
    <property type="project" value="UniProtKB-SubCell"/>
</dbReference>
<accession>A0A1W1BBA3</accession>
<proteinExistence type="inferred from homology"/>
<dbReference type="NCBIfam" id="TIGR01710">
    <property type="entry name" value="typeII_sec_gspG"/>
    <property type="match status" value="1"/>
</dbReference>
<gene>
    <name evidence="12" type="ORF">MNB_SV-8-1436</name>
</gene>
<dbReference type="InterPro" id="IPR000983">
    <property type="entry name" value="Bac_GSPG_pilin"/>
</dbReference>
<evidence type="ECO:0000256" key="8">
    <source>
        <dbReference type="ARBA" id="ARBA00022989"/>
    </source>
</evidence>
<evidence type="ECO:0000259" key="11">
    <source>
        <dbReference type="Pfam" id="PF08334"/>
    </source>
</evidence>
<dbReference type="PRINTS" id="PR00813">
    <property type="entry name" value="BCTERIALGSPG"/>
</dbReference>
<dbReference type="InterPro" id="IPR045584">
    <property type="entry name" value="Pilin-like"/>
</dbReference>
<evidence type="ECO:0000256" key="4">
    <source>
        <dbReference type="ARBA" id="ARBA00022475"/>
    </source>
</evidence>
<evidence type="ECO:0000256" key="3">
    <source>
        <dbReference type="ARBA" id="ARBA00020042"/>
    </source>
</evidence>
<dbReference type="EMBL" id="FPHD01000009">
    <property type="protein sequence ID" value="SFV50755.1"/>
    <property type="molecule type" value="Genomic_DNA"/>
</dbReference>
<protein>
    <recommendedName>
        <fullName evidence="3">Type II secretion system core protein G</fullName>
    </recommendedName>
</protein>
<evidence type="ECO:0000256" key="5">
    <source>
        <dbReference type="ARBA" id="ARBA00022481"/>
    </source>
</evidence>
<dbReference type="SUPFAM" id="SSF54523">
    <property type="entry name" value="Pili subunits"/>
    <property type="match status" value="1"/>
</dbReference>
<keyword evidence="4" id="KW-1003">Cell membrane</keyword>
<dbReference type="Pfam" id="PF07963">
    <property type="entry name" value="N_methyl"/>
    <property type="match status" value="1"/>
</dbReference>
<evidence type="ECO:0000256" key="10">
    <source>
        <dbReference type="SAM" id="Phobius"/>
    </source>
</evidence>
<dbReference type="InterPro" id="IPR013545">
    <property type="entry name" value="T2SS_protein-GspG_C"/>
</dbReference>
<name>A0A1W1BBA3_9ZZZZ</name>
<keyword evidence="7 10" id="KW-0812">Transmembrane</keyword>
<evidence type="ECO:0000256" key="9">
    <source>
        <dbReference type="ARBA" id="ARBA00023136"/>
    </source>
</evidence>
<dbReference type="InterPro" id="IPR012902">
    <property type="entry name" value="N_methyl_site"/>
</dbReference>
<sequence length="148" mass="16594">MKELKNLETKKLRAGFSLIELLIVIVILGGLVAVVAPGLMDSADQAKRDTVCLKMNDLKKRLDMFKLDNGVYPDTEEGFEALLSNPDADKYPNYRAKPYLKKLPKDSWKTPFVYIKKGDDVEIISFAADRKEGGEESGKDIFFSGCNK</sequence>
<keyword evidence="9 10" id="KW-0472">Membrane</keyword>
<evidence type="ECO:0000313" key="12">
    <source>
        <dbReference type="EMBL" id="SFV50755.1"/>
    </source>
</evidence>
<dbReference type="GO" id="GO:0015627">
    <property type="term" value="C:type II protein secretion system complex"/>
    <property type="evidence" value="ECO:0007669"/>
    <property type="project" value="InterPro"/>
</dbReference>
<organism evidence="12">
    <name type="scientific">hydrothermal vent metagenome</name>
    <dbReference type="NCBI Taxonomy" id="652676"/>
    <lineage>
        <taxon>unclassified sequences</taxon>
        <taxon>metagenomes</taxon>
        <taxon>ecological metagenomes</taxon>
    </lineage>
</organism>
<dbReference type="PROSITE" id="PS00409">
    <property type="entry name" value="PROKAR_NTER_METHYL"/>
    <property type="match status" value="1"/>
</dbReference>
<feature type="domain" description="Type II secretion system protein GspG C-terminal" evidence="11">
    <location>
        <begin position="39"/>
        <end position="141"/>
    </location>
</feature>
<evidence type="ECO:0000256" key="6">
    <source>
        <dbReference type="ARBA" id="ARBA00022519"/>
    </source>
</evidence>